<comment type="catalytic activity">
    <reaction evidence="3">
        <text>L-glutaminyl-[protein] + H2O = L-glutamyl-[protein] + NH4(+)</text>
        <dbReference type="Rhea" id="RHEA:16441"/>
        <dbReference type="Rhea" id="RHEA-COMP:10207"/>
        <dbReference type="Rhea" id="RHEA-COMP:10208"/>
        <dbReference type="ChEBI" id="CHEBI:15377"/>
        <dbReference type="ChEBI" id="CHEBI:28938"/>
        <dbReference type="ChEBI" id="CHEBI:29973"/>
        <dbReference type="ChEBI" id="CHEBI:30011"/>
        <dbReference type="EC" id="3.5.1.44"/>
    </reaction>
</comment>
<organism evidence="4 5">
    <name type="scientific">Halopiger xanaduensis (strain DSM 18323 / JCM 14033 / SH-6)</name>
    <dbReference type="NCBI Taxonomy" id="797210"/>
    <lineage>
        <taxon>Archaea</taxon>
        <taxon>Methanobacteriati</taxon>
        <taxon>Methanobacteriota</taxon>
        <taxon>Stenosarchaea group</taxon>
        <taxon>Halobacteria</taxon>
        <taxon>Halobacteriales</taxon>
        <taxon>Natrialbaceae</taxon>
        <taxon>Halopiger</taxon>
    </lineage>
</organism>
<accession>F8D7X8</accession>
<keyword evidence="2 3" id="KW-0378">Hydrolase</keyword>
<evidence type="ECO:0000256" key="1">
    <source>
        <dbReference type="ARBA" id="ARBA00022500"/>
    </source>
</evidence>
<dbReference type="PANTHER" id="PTHR35147:SF1">
    <property type="entry name" value="CHEMORECEPTOR GLUTAMINE DEAMIDASE CHED-RELATED"/>
    <property type="match status" value="1"/>
</dbReference>
<dbReference type="InterPro" id="IPR038592">
    <property type="entry name" value="CheD-like_sf"/>
</dbReference>
<dbReference type="KEGG" id="hxa:Halxa_2084"/>
<dbReference type="GO" id="GO:0006935">
    <property type="term" value="P:chemotaxis"/>
    <property type="evidence" value="ECO:0007669"/>
    <property type="project" value="UniProtKB-UniRule"/>
</dbReference>
<comment type="function">
    <text evidence="3">Probably deamidates glutamine residues to glutamate on methyl-accepting chemotaxis receptors (MCPs), playing an important role in chemotaxis.</text>
</comment>
<dbReference type="SUPFAM" id="SSF64438">
    <property type="entry name" value="CNF1/YfiH-like putative cysteine hydrolases"/>
    <property type="match status" value="1"/>
</dbReference>
<dbReference type="GO" id="GO:0050568">
    <property type="term" value="F:protein-glutamine glutaminase activity"/>
    <property type="evidence" value="ECO:0007669"/>
    <property type="project" value="UniProtKB-UniRule"/>
</dbReference>
<keyword evidence="5" id="KW-1185">Reference proteome</keyword>
<dbReference type="Proteomes" id="UP000006794">
    <property type="component" value="Chromosome"/>
</dbReference>
<dbReference type="CDD" id="cd16352">
    <property type="entry name" value="CheD"/>
    <property type="match status" value="1"/>
</dbReference>
<dbReference type="InterPro" id="IPR011324">
    <property type="entry name" value="Cytotoxic_necrot_fac-like_cat"/>
</dbReference>
<protein>
    <recommendedName>
        <fullName evidence="3">Probable chemoreceptor glutamine deamidase CheD</fullName>
        <ecNumber evidence="3">3.5.1.44</ecNumber>
    </recommendedName>
</protein>
<evidence type="ECO:0000313" key="5">
    <source>
        <dbReference type="Proteomes" id="UP000006794"/>
    </source>
</evidence>
<evidence type="ECO:0000256" key="2">
    <source>
        <dbReference type="ARBA" id="ARBA00022801"/>
    </source>
</evidence>
<dbReference type="eggNOG" id="arCOG02380">
    <property type="taxonomic scope" value="Archaea"/>
</dbReference>
<comment type="similarity">
    <text evidence="3">Belongs to the CheD family.</text>
</comment>
<dbReference type="EMBL" id="CP002839">
    <property type="protein sequence ID" value="AEH36709.1"/>
    <property type="molecule type" value="Genomic_DNA"/>
</dbReference>
<dbReference type="PANTHER" id="PTHR35147">
    <property type="entry name" value="CHEMORECEPTOR GLUTAMINE DEAMIDASE CHED-RELATED"/>
    <property type="match status" value="1"/>
</dbReference>
<dbReference type="Pfam" id="PF03975">
    <property type="entry name" value="CheD"/>
    <property type="match status" value="1"/>
</dbReference>
<dbReference type="STRING" id="797210.Halxa_2084"/>
<keyword evidence="1 3" id="KW-0145">Chemotaxis</keyword>
<dbReference type="InterPro" id="IPR005659">
    <property type="entry name" value="Chemorcpt_Glu_NH3ase_CheD"/>
</dbReference>
<dbReference type="Gene3D" id="3.30.1330.200">
    <property type="match status" value="1"/>
</dbReference>
<dbReference type="HOGENOM" id="CLU_087854_2_0_2"/>
<dbReference type="AlphaFoldDB" id="F8D7X8"/>
<dbReference type="OrthoDB" id="10499at2157"/>
<dbReference type="EC" id="3.5.1.44" evidence="3"/>
<proteinExistence type="inferred from homology"/>
<gene>
    <name evidence="3" type="primary">cheD</name>
    <name evidence="4" type="ordered locus">Halxa_2084</name>
</gene>
<name>F8D7X8_HALXS</name>
<reference evidence="4 5" key="1">
    <citation type="journal article" date="2012" name="Stand. Genomic Sci.">
        <title>Complete genome sequence of Halopiger xanaduensis type strain (SH-6(T)).</title>
        <authorList>
            <person name="Anderson I."/>
            <person name="Tindall B.J."/>
            <person name="Rohde M."/>
            <person name="Lucas S."/>
            <person name="Han J."/>
            <person name="Lapidus A."/>
            <person name="Cheng J.F."/>
            <person name="Goodwin L."/>
            <person name="Pitluck S."/>
            <person name="Peters L."/>
            <person name="Pati A."/>
            <person name="Mikhailova N."/>
            <person name="Pagani I."/>
            <person name="Teshima H."/>
            <person name="Han C."/>
            <person name="Tapia R."/>
            <person name="Land M."/>
            <person name="Woyke T."/>
            <person name="Klenk H.P."/>
            <person name="Kyrpides N."/>
            <person name="Ivanova N."/>
        </authorList>
    </citation>
    <scope>NUCLEOTIDE SEQUENCE [LARGE SCALE GENOMIC DNA]</scope>
    <source>
        <strain evidence="5">DSM 18323 / JCM 14033 / SH-6</strain>
    </source>
</reference>
<dbReference type="HAMAP" id="MF_01440">
    <property type="entry name" value="CheD"/>
    <property type="match status" value="1"/>
</dbReference>
<evidence type="ECO:0000256" key="3">
    <source>
        <dbReference type="HAMAP-Rule" id="MF_01440"/>
    </source>
</evidence>
<evidence type="ECO:0000313" key="4">
    <source>
        <dbReference type="EMBL" id="AEH36709.1"/>
    </source>
</evidence>
<sequence>MPKGAVGGGTCKRGDSVVDSEYECIPVGVAEYAVTGETRPLKTSGVGSCVAVALHDPDHEVSGLLHFMLPESDSRTRPEPDAKFADTGLEAMLDEFEREGGVPDRSWAKLVGGATMIEFSGAGGSIGDQNVAAAKALLEAYGIPVRAVEVGGSAGRSITFDPSSGDVVIRTAGGTIVRK</sequence>